<protein>
    <submittedName>
        <fullName evidence="1">Uncharacterized protein</fullName>
    </submittedName>
</protein>
<evidence type="ECO:0000313" key="2">
    <source>
        <dbReference type="Proteomes" id="UP000266922"/>
    </source>
</evidence>
<dbReference type="AlphaFoldDB" id="A0A3L7D6A6"/>
<proteinExistence type="predicted"/>
<reference evidence="1 2" key="1">
    <citation type="submission" date="2018-10" db="EMBL/GenBank/DDBJ databases">
        <title>Geobacillus stearothermophilus in processing lines of powdered infant formula.</title>
        <authorList>
            <person name="Rhee M.S."/>
            <person name="Choi I.-G."/>
            <person name="Cho T.J."/>
            <person name="Park B."/>
        </authorList>
    </citation>
    <scope>NUCLEOTIDE SEQUENCE [LARGE SCALE GENOMIC DNA]</scope>
    <source>
        <strain evidence="1 2">FHS-PPGT130</strain>
    </source>
</reference>
<dbReference type="EMBL" id="RCTJ01000107">
    <property type="protein sequence ID" value="RLQ12868.1"/>
    <property type="molecule type" value="Genomic_DNA"/>
</dbReference>
<accession>A0A3L7D6A6</accession>
<organism evidence="1 2">
    <name type="scientific">Geobacillus stearothermophilus</name>
    <name type="common">Bacillus stearothermophilus</name>
    <dbReference type="NCBI Taxonomy" id="1422"/>
    <lineage>
        <taxon>Bacteria</taxon>
        <taxon>Bacillati</taxon>
        <taxon>Bacillota</taxon>
        <taxon>Bacilli</taxon>
        <taxon>Bacillales</taxon>
        <taxon>Anoxybacillaceae</taxon>
        <taxon>Geobacillus</taxon>
    </lineage>
</organism>
<comment type="caution">
    <text evidence="1">The sequence shown here is derived from an EMBL/GenBank/DDBJ whole genome shotgun (WGS) entry which is preliminary data.</text>
</comment>
<sequence length="75" mass="8748">MSTCQADTHKKITAWVQYPTEPMPYSFVLLQQFAAKRKHVMAPQIIEKILFFDGSKKSFTFLNSILYKHLLKILS</sequence>
<gene>
    <name evidence="1" type="ORF">D9548_15195</name>
</gene>
<name>A0A3L7D6A6_GEOSE</name>
<evidence type="ECO:0000313" key="1">
    <source>
        <dbReference type="EMBL" id="RLQ12868.1"/>
    </source>
</evidence>
<dbReference type="Proteomes" id="UP000266922">
    <property type="component" value="Unassembled WGS sequence"/>
</dbReference>